<gene>
    <name evidence="4" type="ORF">E8E12_007525</name>
</gene>
<feature type="domain" description="BZIP" evidence="3">
    <location>
        <begin position="870"/>
        <end position="884"/>
    </location>
</feature>
<dbReference type="GO" id="GO:0003700">
    <property type="term" value="F:DNA-binding transcription factor activity"/>
    <property type="evidence" value="ECO:0007669"/>
    <property type="project" value="InterPro"/>
</dbReference>
<feature type="compositionally biased region" description="Polar residues" evidence="2">
    <location>
        <begin position="836"/>
        <end position="847"/>
    </location>
</feature>
<evidence type="ECO:0000256" key="2">
    <source>
        <dbReference type="SAM" id="MobiDB-lite"/>
    </source>
</evidence>
<evidence type="ECO:0000259" key="3">
    <source>
        <dbReference type="PROSITE" id="PS00036"/>
    </source>
</evidence>
<feature type="compositionally biased region" description="Low complexity" evidence="2">
    <location>
        <begin position="808"/>
        <end position="822"/>
    </location>
</feature>
<organism evidence="4 5">
    <name type="scientific">Didymella heteroderae</name>
    <dbReference type="NCBI Taxonomy" id="1769908"/>
    <lineage>
        <taxon>Eukaryota</taxon>
        <taxon>Fungi</taxon>
        <taxon>Dikarya</taxon>
        <taxon>Ascomycota</taxon>
        <taxon>Pezizomycotina</taxon>
        <taxon>Dothideomycetes</taxon>
        <taxon>Pleosporomycetidae</taxon>
        <taxon>Pleosporales</taxon>
        <taxon>Pleosporineae</taxon>
        <taxon>Didymellaceae</taxon>
        <taxon>Didymella</taxon>
    </lineage>
</organism>
<accession>A0A9P4WVR0</accession>
<comment type="caution">
    <text evidence="4">The sequence shown here is derived from an EMBL/GenBank/DDBJ whole genome shotgun (WGS) entry which is preliminary data.</text>
</comment>
<feature type="compositionally biased region" description="Polar residues" evidence="2">
    <location>
        <begin position="13"/>
        <end position="27"/>
    </location>
</feature>
<evidence type="ECO:0000256" key="1">
    <source>
        <dbReference type="SAM" id="Coils"/>
    </source>
</evidence>
<dbReference type="InterPro" id="IPR046347">
    <property type="entry name" value="bZIP_sf"/>
</dbReference>
<dbReference type="EMBL" id="SWKV01000012">
    <property type="protein sequence ID" value="KAF3043435.1"/>
    <property type="molecule type" value="Genomic_DNA"/>
</dbReference>
<keyword evidence="5" id="KW-1185">Reference proteome</keyword>
<reference evidence="4" key="1">
    <citation type="submission" date="2019-04" db="EMBL/GenBank/DDBJ databases">
        <title>Sequencing of skin fungus with MAO and IRED activity.</title>
        <authorList>
            <person name="Marsaioli A.J."/>
            <person name="Bonatto J.M.C."/>
            <person name="Reis Junior O."/>
        </authorList>
    </citation>
    <scope>NUCLEOTIDE SEQUENCE</scope>
    <source>
        <strain evidence="4">28M1</strain>
    </source>
</reference>
<dbReference type="SUPFAM" id="SSF57959">
    <property type="entry name" value="Leucine zipper domain"/>
    <property type="match status" value="1"/>
</dbReference>
<evidence type="ECO:0000313" key="4">
    <source>
        <dbReference type="EMBL" id="KAF3043435.1"/>
    </source>
</evidence>
<feature type="coiled-coil region" evidence="1">
    <location>
        <begin position="882"/>
        <end position="909"/>
    </location>
</feature>
<evidence type="ECO:0000313" key="5">
    <source>
        <dbReference type="Proteomes" id="UP000758155"/>
    </source>
</evidence>
<proteinExistence type="predicted"/>
<dbReference type="Gene3D" id="3.30.160.60">
    <property type="entry name" value="Classic Zinc Finger"/>
    <property type="match status" value="1"/>
</dbReference>
<name>A0A9P4WVR0_9PLEO</name>
<dbReference type="Proteomes" id="UP000758155">
    <property type="component" value="Unassembled WGS sequence"/>
</dbReference>
<dbReference type="InterPro" id="IPR004827">
    <property type="entry name" value="bZIP"/>
</dbReference>
<dbReference type="AlphaFoldDB" id="A0A9P4WVR0"/>
<dbReference type="CDD" id="cd12193">
    <property type="entry name" value="bZIP_GCN4"/>
    <property type="match status" value="1"/>
</dbReference>
<feature type="region of interest" description="Disordered" evidence="2">
    <location>
        <begin position="807"/>
        <end position="862"/>
    </location>
</feature>
<dbReference type="OrthoDB" id="3796409at2759"/>
<dbReference type="PANTHER" id="PTHR37540">
    <property type="entry name" value="TRANSCRIPTION FACTOR (ACR-2), PUTATIVE-RELATED-RELATED"/>
    <property type="match status" value="1"/>
</dbReference>
<dbReference type="PROSITE" id="PS00036">
    <property type="entry name" value="BZIP_BASIC"/>
    <property type="match status" value="1"/>
</dbReference>
<sequence>MAPNPDSKPPGFSTLSFSNITGQTRASQSKENKGRKFFQQMQPTFSIDLPTTNFTRLEFLDNFDPAKDTVVRKKAREWVNKNRETSNQREQASLQSKSKKTALKADEENQKKQLAQRKVTAPTIMIGSPKAVGASSVDPFGILPNIGRDFDHIIKYFLSANCPEEIPCSDDKYADKSKHALIPFQHENTVLGNMAKSELTFVLWLYATVIIRDGMLGNFNTEEVFWFYNKSLKSMQETLQRETAAGNYSDHMINAVACITAAAVFSGMFDAAIVHRDALVRLLTLRGEGDIQIGWQSTGYFTRKASQWCEMMVAAQLAEIPKLPHQTQGLSLRPVPDTVVLTTDALTATTLSSLPQLSEAFVEVIRYLHQVAVSSTSPPPNTKIDDYIVQPMYDAQHTLLRILSAQKSPDHGFTDVEILLAEAFQLYYWTGTRGLPPQTRLCELFISRVMKALLPLLLEASSELPYTTGTRMAAAAEQMSNHPQPKAEAKDHFYRFLRHTRETVNTKWLPSKRLAPVTLDNTTNNPTISTPPLRDFLLEPLNYSLASRSSSSPSTIDVTSVTTASHQSPWLSSPAPHAYRQQLNTTSHDPAHPQTDFVLYDQPAQPRRPSAPQQAPTFNNGHHFYANSAPSSTTEFQQQPLSRQRPPVPLFHSSSNNSIPQVQQPLPNVANMADLHSTNSFDSGASLMPAFQAGGFSLDGVAAFTAINDPSVASGSQRTVSPKDIFTDFGSAPPSAAFTNLTSPDIDASPFINDSFETSPMFHGDGMLNNSSNDWFSLFPEEDNKLNDVAAQYVPAVPLALPMERTVSSQSMERSGSSSMGSPIVLDSSSFRRKSSVTNSPATNGISKSRRRKGTLPPIAVDPNDKIALKRARNTLAARESRQRKFDHVAELEARNAELEAEVEKWKTLALAHGYSGA</sequence>
<dbReference type="PANTHER" id="PTHR37540:SF5">
    <property type="entry name" value="TRANSCRIPTION FACTOR DOMAIN-CONTAINING PROTEIN"/>
    <property type="match status" value="1"/>
</dbReference>
<protein>
    <recommendedName>
        <fullName evidence="3">BZIP domain-containing protein</fullName>
    </recommendedName>
</protein>
<feature type="region of interest" description="Disordered" evidence="2">
    <location>
        <begin position="1"/>
        <end position="35"/>
    </location>
</feature>
<keyword evidence="1" id="KW-0175">Coiled coil</keyword>
<feature type="region of interest" description="Disordered" evidence="2">
    <location>
        <begin position="81"/>
        <end position="117"/>
    </location>
</feature>